<proteinExistence type="predicted"/>
<keyword evidence="1" id="KW-0812">Transmembrane</keyword>
<name>A0AB74UIS6_9VIRU</name>
<feature type="transmembrane region" description="Helical" evidence="1">
    <location>
        <begin position="21"/>
        <end position="48"/>
    </location>
</feature>
<protein>
    <recommendedName>
        <fullName evidence="3">Transmembrane protein</fullName>
    </recommendedName>
</protein>
<sequence>MMHDIPILETLMSDTKSASKITLSGVLLLLGAIAVVLKLVGVVTAGWAAVLIPFYIWAVVFVIKLLLLLGIFGGAIAMAASRDKK</sequence>
<evidence type="ECO:0000313" key="2">
    <source>
        <dbReference type="EMBL" id="XHV10638.1"/>
    </source>
</evidence>
<feature type="transmembrane region" description="Helical" evidence="1">
    <location>
        <begin position="54"/>
        <end position="80"/>
    </location>
</feature>
<gene>
    <name evidence="2" type="ORF">BL57_166c</name>
</gene>
<reference evidence="2" key="1">
    <citation type="submission" date="2024-10" db="EMBL/GenBank/DDBJ databases">
        <title>Genetic diversity among independent isolates of the Dolichocephalovirinae subfamily.</title>
        <authorList>
            <person name="Ely B."/>
            <person name="Thomas Q."/>
            <person name="Mohammadi T."/>
        </authorList>
    </citation>
    <scope>NUCLEOTIDE SEQUENCE</scope>
</reference>
<keyword evidence="1" id="KW-1133">Transmembrane helix</keyword>
<accession>A0AB74UIS6</accession>
<evidence type="ECO:0000256" key="1">
    <source>
        <dbReference type="SAM" id="Phobius"/>
    </source>
</evidence>
<evidence type="ECO:0008006" key="3">
    <source>
        <dbReference type="Google" id="ProtNLM"/>
    </source>
</evidence>
<keyword evidence="1" id="KW-0472">Membrane</keyword>
<organism evidence="2">
    <name type="scientific">Caulobacter phage BL57</name>
    <dbReference type="NCBI Taxonomy" id="3348355"/>
    <lineage>
        <taxon>Viruses</taxon>
    </lineage>
</organism>
<dbReference type="EMBL" id="PQ287320">
    <property type="protein sequence ID" value="XHV10638.1"/>
    <property type="molecule type" value="Genomic_DNA"/>
</dbReference>